<feature type="active site" description="Nucleophile" evidence="6">
    <location>
        <position position="457"/>
    </location>
</feature>
<dbReference type="InterPro" id="IPR038063">
    <property type="entry name" value="Transpep_catalytic_dom"/>
</dbReference>
<dbReference type="KEGG" id="nmk:CHR53_04175"/>
<comment type="pathway">
    <text evidence="1 6">Cell wall biogenesis; peptidoglycan biosynthesis.</text>
</comment>
<dbReference type="RefSeq" id="WP_066391843.1">
    <property type="nucleotide sequence ID" value="NZ_CP022572.1"/>
</dbReference>
<dbReference type="OrthoDB" id="3176960at2"/>
<gene>
    <name evidence="10" type="ORF">CHR53_04175</name>
</gene>
<dbReference type="InterPro" id="IPR022029">
    <property type="entry name" value="YoaR-like_PG-bd"/>
</dbReference>
<keyword evidence="5 6" id="KW-0961">Cell wall biogenesis/degradation</keyword>
<dbReference type="Pfam" id="PF03734">
    <property type="entry name" value="YkuD"/>
    <property type="match status" value="1"/>
</dbReference>
<evidence type="ECO:0000256" key="2">
    <source>
        <dbReference type="ARBA" id="ARBA00022679"/>
    </source>
</evidence>
<evidence type="ECO:0000259" key="9">
    <source>
        <dbReference type="PROSITE" id="PS52029"/>
    </source>
</evidence>
<evidence type="ECO:0000256" key="6">
    <source>
        <dbReference type="PROSITE-ProRule" id="PRU01373"/>
    </source>
</evidence>
<evidence type="ECO:0000256" key="8">
    <source>
        <dbReference type="SAM" id="Phobius"/>
    </source>
</evidence>
<feature type="domain" description="L,D-TPase catalytic" evidence="9">
    <location>
        <begin position="356"/>
        <end position="481"/>
    </location>
</feature>
<dbReference type="InterPro" id="IPR038054">
    <property type="entry name" value="LD_TPept-like_central_sf"/>
</dbReference>
<proteinExistence type="predicted"/>
<dbReference type="GO" id="GO:0018104">
    <property type="term" value="P:peptidoglycan-protein cross-linking"/>
    <property type="evidence" value="ECO:0007669"/>
    <property type="project" value="TreeGrafter"/>
</dbReference>
<name>A0A3T0HTR9_9BACI</name>
<dbReference type="PANTHER" id="PTHR30582:SF33">
    <property type="entry name" value="EXPORTED PROTEIN"/>
    <property type="match status" value="1"/>
</dbReference>
<dbReference type="Pfam" id="PF12229">
    <property type="entry name" value="PG_binding_4"/>
    <property type="match status" value="1"/>
</dbReference>
<dbReference type="GO" id="GO:0005576">
    <property type="term" value="C:extracellular region"/>
    <property type="evidence" value="ECO:0007669"/>
    <property type="project" value="TreeGrafter"/>
</dbReference>
<accession>A0A3T0HTR9</accession>
<feature type="active site" description="Proton donor/acceptor" evidence="6">
    <location>
        <position position="436"/>
    </location>
</feature>
<dbReference type="InterPro" id="IPR050979">
    <property type="entry name" value="LD-transpeptidase"/>
</dbReference>
<keyword evidence="8" id="KW-0472">Membrane</keyword>
<evidence type="ECO:0000256" key="7">
    <source>
        <dbReference type="SAM" id="Coils"/>
    </source>
</evidence>
<dbReference type="AlphaFoldDB" id="A0A3T0HTR9"/>
<reference evidence="10 11" key="1">
    <citation type="submission" date="2017-07" db="EMBL/GenBank/DDBJ databases">
        <title>The complete genome sequence of Bacillus mesonae strain H20-5, an efficient strain improving plant abiotic stress resistance.</title>
        <authorList>
            <person name="Kim S.Y."/>
            <person name="Song H."/>
            <person name="Sang M.K."/>
            <person name="Weon H.-Y."/>
            <person name="Song J."/>
        </authorList>
    </citation>
    <scope>NUCLEOTIDE SEQUENCE [LARGE SCALE GENOMIC DNA]</scope>
    <source>
        <strain evidence="10 11">H20-5</strain>
    </source>
</reference>
<keyword evidence="2" id="KW-0808">Transferase</keyword>
<keyword evidence="11" id="KW-1185">Reference proteome</keyword>
<dbReference type="CDD" id="cd16913">
    <property type="entry name" value="YkuD_like"/>
    <property type="match status" value="1"/>
</dbReference>
<dbReference type="GO" id="GO:0016740">
    <property type="term" value="F:transferase activity"/>
    <property type="evidence" value="ECO:0007669"/>
    <property type="project" value="UniProtKB-KW"/>
</dbReference>
<sequence>MKNAEKETVEEFDINQRRSSKKRSKNGKFITAGVIILALLIGGVEYYQASRFNSKITINDTNVGGLTADQAIKKLKTSELKNRVYVGDQLILDEEDTQMGFSDKDLPEVKKLLKNQWSFFPSFKAKNYWLIPEEADQYRSQTMKKLVEKKLLSMNKDLKAPVDAKAKLKKGEIIITKSENGEQYDVASLMKDYEKQEYKSDIHLKAVYLQPIKEDSSIVKKEKEKLQELLQQTIEYKVQNKVYSLKANELIQNASVSKKMEVTVDPSGIKEKIAEINDAQSTLDKNFTFKTHSGRVISVKGQGYGWAIDVDKEATLLQGAFENGEKSVSASNIYGHGWSNEGIGYKTTSNNGIGNTYAEVSISEQRIWIYKNGKLALTTNVVTGKHITGEDTSRGVWYILYKRQQYTLRGSAVGKGDYAVKVNYWAPFTNSGQGFHDASWRTNWSSSAYLTAGSGGCVNTPSNVMSLVYNTLSTYDPVVIY</sequence>
<feature type="coiled-coil region" evidence="7">
    <location>
        <begin position="212"/>
        <end position="239"/>
    </location>
</feature>
<evidence type="ECO:0000313" key="11">
    <source>
        <dbReference type="Proteomes" id="UP000282892"/>
    </source>
</evidence>
<evidence type="ECO:0000256" key="5">
    <source>
        <dbReference type="ARBA" id="ARBA00023316"/>
    </source>
</evidence>
<evidence type="ECO:0000256" key="3">
    <source>
        <dbReference type="ARBA" id="ARBA00022960"/>
    </source>
</evidence>
<dbReference type="EMBL" id="CP022572">
    <property type="protein sequence ID" value="AZU60524.1"/>
    <property type="molecule type" value="Genomic_DNA"/>
</dbReference>
<dbReference type="PROSITE" id="PS52029">
    <property type="entry name" value="LD_TPASE"/>
    <property type="match status" value="1"/>
</dbReference>
<dbReference type="SUPFAM" id="SSF141523">
    <property type="entry name" value="L,D-transpeptidase catalytic domain-like"/>
    <property type="match status" value="1"/>
</dbReference>
<keyword evidence="3 6" id="KW-0133">Cell shape</keyword>
<dbReference type="GO" id="GO:0071972">
    <property type="term" value="F:peptidoglycan L,D-transpeptidase activity"/>
    <property type="evidence" value="ECO:0007669"/>
    <property type="project" value="TreeGrafter"/>
</dbReference>
<evidence type="ECO:0000256" key="1">
    <source>
        <dbReference type="ARBA" id="ARBA00004752"/>
    </source>
</evidence>
<dbReference type="GO" id="GO:0008360">
    <property type="term" value="P:regulation of cell shape"/>
    <property type="evidence" value="ECO:0007669"/>
    <property type="project" value="UniProtKB-UniRule"/>
</dbReference>
<evidence type="ECO:0000313" key="10">
    <source>
        <dbReference type="EMBL" id="AZU60524.1"/>
    </source>
</evidence>
<dbReference type="GO" id="GO:0071555">
    <property type="term" value="P:cell wall organization"/>
    <property type="evidence" value="ECO:0007669"/>
    <property type="project" value="UniProtKB-UniRule"/>
</dbReference>
<evidence type="ECO:0000256" key="4">
    <source>
        <dbReference type="ARBA" id="ARBA00022984"/>
    </source>
</evidence>
<keyword evidence="7" id="KW-0175">Coiled coil</keyword>
<dbReference type="InterPro" id="IPR005490">
    <property type="entry name" value="LD_TPept_cat_dom"/>
</dbReference>
<keyword evidence="8" id="KW-0812">Transmembrane</keyword>
<feature type="transmembrane region" description="Helical" evidence="8">
    <location>
        <begin position="27"/>
        <end position="47"/>
    </location>
</feature>
<dbReference type="Proteomes" id="UP000282892">
    <property type="component" value="Chromosome"/>
</dbReference>
<dbReference type="SUPFAM" id="SSF143985">
    <property type="entry name" value="L,D-transpeptidase pre-catalytic domain-like"/>
    <property type="match status" value="1"/>
</dbReference>
<dbReference type="Gene3D" id="3.10.20.800">
    <property type="match status" value="1"/>
</dbReference>
<dbReference type="Gene3D" id="2.40.440.10">
    <property type="entry name" value="L,D-transpeptidase catalytic domain-like"/>
    <property type="match status" value="1"/>
</dbReference>
<organism evidence="10 11">
    <name type="scientific">Neobacillus mesonae</name>
    <dbReference type="NCBI Taxonomy" id="1193713"/>
    <lineage>
        <taxon>Bacteria</taxon>
        <taxon>Bacillati</taxon>
        <taxon>Bacillota</taxon>
        <taxon>Bacilli</taxon>
        <taxon>Bacillales</taxon>
        <taxon>Bacillaceae</taxon>
        <taxon>Neobacillus</taxon>
    </lineage>
</organism>
<dbReference type="PANTHER" id="PTHR30582">
    <property type="entry name" value="L,D-TRANSPEPTIDASE"/>
    <property type="match status" value="1"/>
</dbReference>
<keyword evidence="8" id="KW-1133">Transmembrane helix</keyword>
<keyword evidence="4 6" id="KW-0573">Peptidoglycan synthesis</keyword>
<protein>
    <recommendedName>
        <fullName evidence="9">L,D-TPase catalytic domain-containing protein</fullName>
    </recommendedName>
</protein>
<dbReference type="UniPathway" id="UPA00219"/>